<dbReference type="InterPro" id="IPR001818">
    <property type="entry name" value="Pept_M10_metallopeptidase"/>
</dbReference>
<feature type="short sequence motif" description="Cysteine switch" evidence="15">
    <location>
        <begin position="98"/>
        <end position="105"/>
    </location>
</feature>
<dbReference type="SUPFAM" id="SSF55486">
    <property type="entry name" value="Metalloproteases ('zincins'), catalytic domain"/>
    <property type="match status" value="1"/>
</dbReference>
<evidence type="ECO:0000256" key="14">
    <source>
        <dbReference type="PIRSR" id="PIRSR621190-2"/>
    </source>
</evidence>
<organism evidence="19 20">
    <name type="scientific">Polypterus senegalus</name>
    <name type="common">Senegal bichir</name>
    <dbReference type="NCBI Taxonomy" id="55291"/>
    <lineage>
        <taxon>Eukaryota</taxon>
        <taxon>Metazoa</taxon>
        <taxon>Chordata</taxon>
        <taxon>Craniata</taxon>
        <taxon>Vertebrata</taxon>
        <taxon>Euteleostomi</taxon>
        <taxon>Actinopterygii</taxon>
        <taxon>Polypteriformes</taxon>
        <taxon>Polypteridae</taxon>
        <taxon>Polypterus</taxon>
    </lineage>
</organism>
<feature type="coiled-coil region" evidence="16">
    <location>
        <begin position="280"/>
        <end position="314"/>
    </location>
</feature>
<proteinExistence type="inferred from homology"/>
<dbReference type="FunFam" id="3.40.390.10:FF:000007">
    <property type="entry name" value="Collagenase 3"/>
    <property type="match status" value="1"/>
</dbReference>
<comment type="similarity">
    <text evidence="2">Belongs to the peptidase M10A family.</text>
</comment>
<dbReference type="InterPro" id="IPR024079">
    <property type="entry name" value="MetalloPept_cat_dom_sf"/>
</dbReference>
<feature type="non-terminal residue" evidence="19">
    <location>
        <position position="1"/>
    </location>
</feature>
<feature type="binding site" description="in inhibited form" evidence="14">
    <location>
        <position position="100"/>
    </location>
    <ligand>
        <name>Zn(2+)</name>
        <dbReference type="ChEBI" id="CHEBI:29105"/>
        <label>2</label>
        <note>catalytic</note>
    </ligand>
</feature>
<sequence length="494" mass="56035">MSTTPFRAMKTLLLAAVLMLSFTKSARAIPILKPTPNEESRKDLDIAREYLQNFYNLTSTTARSKHLIHSKIKEMQAFFGLKVTGKLDSDTMEVMKKPRCGMADVKNFKAADRMSRWNKYSLTYRIVNYTPDLDKGSVDQAIRNAFRVWSNVTRLRFTKVFNGTADIMIMFQARDHGDGHPFDGPGNMPAHAFFPGPGIGGDVHFDEDETWSANSQGINLFLVAAHEIGHSLGLRHSSDPNALMYPAYSYKDPNGFQLSQDDIQRIQALYVLKDMLRKIEEHIQENVSKLTELADQLEDVKQTFMARIETAEQLASNADGKAIAANSECKKLGDRVAALEDGCRIDGLPENRESPNPVKFVAELFSKIIGENFKSGNEIAAGYCIRGSNTSKPRSLIVCFERLQFKLNVMALLRHKQEIIFENNHICIFPDFSPSTAAKRVAFYNIKQRLRKADIRYSLLYPAKLKVDIKDKYHIFSSKEEAEKELRKLIPMLF</sequence>
<feature type="chain" id="PRO_5036470201" evidence="17">
    <location>
        <begin position="29"/>
        <end position="494"/>
    </location>
</feature>
<evidence type="ECO:0000256" key="15">
    <source>
        <dbReference type="PIRSR" id="PIRSR621190-5"/>
    </source>
</evidence>
<evidence type="ECO:0000256" key="8">
    <source>
        <dbReference type="ARBA" id="ARBA00022801"/>
    </source>
</evidence>
<dbReference type="InterPro" id="IPR036365">
    <property type="entry name" value="PGBD-like_sf"/>
</dbReference>
<dbReference type="InterPro" id="IPR002477">
    <property type="entry name" value="Peptidoglycan-bd-like"/>
</dbReference>
<evidence type="ECO:0000256" key="4">
    <source>
        <dbReference type="ARBA" id="ARBA00022530"/>
    </source>
</evidence>
<dbReference type="CDD" id="cd04278">
    <property type="entry name" value="ZnMc_MMP"/>
    <property type="match status" value="1"/>
</dbReference>
<dbReference type="GO" id="GO:0008270">
    <property type="term" value="F:zinc ion binding"/>
    <property type="evidence" value="ECO:0007669"/>
    <property type="project" value="InterPro"/>
</dbReference>
<evidence type="ECO:0000256" key="13">
    <source>
        <dbReference type="PIRSR" id="PIRSR621190-1"/>
    </source>
</evidence>
<dbReference type="PANTHER" id="PTHR10201:SF291">
    <property type="entry name" value="MATRIX METALLOPROTEINASE 1, ISOFORM C-RELATED"/>
    <property type="match status" value="1"/>
</dbReference>
<gene>
    <name evidence="19" type="primary">Mmp13_0</name>
    <name evidence="19" type="ORF">GTO96_0013204</name>
</gene>
<keyword evidence="6 14" id="KW-0479">Metal-binding</keyword>
<feature type="binding site" evidence="14">
    <location>
        <position position="166"/>
    </location>
    <ligand>
        <name>Ca(2+)</name>
        <dbReference type="ChEBI" id="CHEBI:29108"/>
        <label>2</label>
    </ligand>
</feature>
<reference evidence="19 20" key="1">
    <citation type="journal article" date="2021" name="Cell">
        <title>Tracing the genetic footprints of vertebrate landing in non-teleost ray-finned fishes.</title>
        <authorList>
            <person name="Bi X."/>
            <person name="Wang K."/>
            <person name="Yang L."/>
            <person name="Pan H."/>
            <person name="Jiang H."/>
            <person name="Wei Q."/>
            <person name="Fang M."/>
            <person name="Yu H."/>
            <person name="Zhu C."/>
            <person name="Cai Y."/>
            <person name="He Y."/>
            <person name="Gan X."/>
            <person name="Zeng H."/>
            <person name="Yu D."/>
            <person name="Zhu Y."/>
            <person name="Jiang H."/>
            <person name="Qiu Q."/>
            <person name="Yang H."/>
            <person name="Zhang Y.E."/>
            <person name="Wang W."/>
            <person name="Zhu M."/>
            <person name="He S."/>
            <person name="Zhang G."/>
        </authorList>
    </citation>
    <scope>NUCLEOTIDE SEQUENCE [LARGE SCALE GENOMIC DNA]</scope>
    <source>
        <strain evidence="19">Bchr_013</strain>
    </source>
</reference>
<evidence type="ECO:0000256" key="6">
    <source>
        <dbReference type="ARBA" id="ARBA00022723"/>
    </source>
</evidence>
<feature type="binding site" evidence="14">
    <location>
        <position position="244"/>
    </location>
    <ligand>
        <name>Zn(2+)</name>
        <dbReference type="ChEBI" id="CHEBI:29105"/>
        <label>2</label>
        <note>catalytic</note>
    </ligand>
</feature>
<evidence type="ECO:0000256" key="2">
    <source>
        <dbReference type="ARBA" id="ARBA00010370"/>
    </source>
</evidence>
<comment type="cofactor">
    <cofactor evidence="14">
        <name>Zn(2+)</name>
        <dbReference type="ChEBI" id="CHEBI:29105"/>
    </cofactor>
    <text evidence="14">Binds 2 Zn(2+) ions per subunit.</text>
</comment>
<feature type="binding site" evidence="14">
    <location>
        <position position="200"/>
    </location>
    <ligand>
        <name>Ca(2+)</name>
        <dbReference type="ChEBI" id="CHEBI:29108"/>
        <label>2</label>
    </ligand>
</feature>
<keyword evidence="5" id="KW-0645">Protease</keyword>
<evidence type="ECO:0000256" key="17">
    <source>
        <dbReference type="SAM" id="SignalP"/>
    </source>
</evidence>
<keyword evidence="11" id="KW-0482">Metalloprotease</keyword>
<keyword evidence="20" id="KW-1185">Reference proteome</keyword>
<evidence type="ECO:0000256" key="16">
    <source>
        <dbReference type="SAM" id="Coils"/>
    </source>
</evidence>
<feature type="binding site" evidence="14">
    <location>
        <position position="226"/>
    </location>
    <ligand>
        <name>Zn(2+)</name>
        <dbReference type="ChEBI" id="CHEBI:29105"/>
        <label>2</label>
        <note>catalytic</note>
    </ligand>
</feature>
<dbReference type="InterPro" id="IPR042566">
    <property type="entry name" value="L1_C"/>
</dbReference>
<evidence type="ECO:0000256" key="11">
    <source>
        <dbReference type="ARBA" id="ARBA00023049"/>
    </source>
</evidence>
<keyword evidence="8" id="KW-0378">Hydrolase</keyword>
<dbReference type="PRINTS" id="PR00138">
    <property type="entry name" value="MATRIXIN"/>
</dbReference>
<evidence type="ECO:0000256" key="12">
    <source>
        <dbReference type="ARBA" id="ARBA00023145"/>
    </source>
</evidence>
<dbReference type="InterPro" id="IPR021190">
    <property type="entry name" value="Pept_M10A"/>
</dbReference>
<feature type="binding site" evidence="14">
    <location>
        <position position="202"/>
    </location>
    <ligand>
        <name>Ca(2+)</name>
        <dbReference type="ChEBI" id="CHEBI:29108"/>
        <label>2</label>
    </ligand>
</feature>
<comment type="subcellular location">
    <subcellularLocation>
        <location evidence="1">Secreted</location>
        <location evidence="1">Extracellular space</location>
        <location evidence="1">Extracellular matrix</location>
    </subcellularLocation>
</comment>
<dbReference type="GO" id="GO:0006508">
    <property type="term" value="P:proteolysis"/>
    <property type="evidence" value="ECO:0007669"/>
    <property type="project" value="UniProtKB-KW"/>
</dbReference>
<feature type="non-terminal residue" evidence="19">
    <location>
        <position position="494"/>
    </location>
</feature>
<dbReference type="Proteomes" id="UP000886611">
    <property type="component" value="Unassembled WGS sequence"/>
</dbReference>
<dbReference type="InterPro" id="IPR006026">
    <property type="entry name" value="Peptidase_Metallo"/>
</dbReference>
<comment type="caution">
    <text evidence="19">The sequence shown here is derived from an EMBL/GenBank/DDBJ whole genome shotgun (WGS) entry which is preliminary data.</text>
</comment>
<feature type="active site" evidence="13">
    <location>
        <position position="227"/>
    </location>
</feature>
<dbReference type="GO" id="GO:0031012">
    <property type="term" value="C:extracellular matrix"/>
    <property type="evidence" value="ECO:0007669"/>
    <property type="project" value="InterPro"/>
</dbReference>
<accession>A0A8X7WXD7</accession>
<keyword evidence="9 14" id="KW-0862">Zinc</keyword>
<dbReference type="SUPFAM" id="SSF47090">
    <property type="entry name" value="PGBD-like"/>
    <property type="match status" value="1"/>
</dbReference>
<dbReference type="Pfam" id="PF00413">
    <property type="entry name" value="Peptidase_M10"/>
    <property type="match status" value="1"/>
</dbReference>
<dbReference type="InterPro" id="IPR033739">
    <property type="entry name" value="M10A_MMP"/>
</dbReference>
<dbReference type="AlphaFoldDB" id="A0A8X7WXD7"/>
<keyword evidence="7 17" id="KW-0732">Signal</keyword>
<feature type="binding site" evidence="14">
    <location>
        <position position="191"/>
    </location>
    <ligand>
        <name>Zn(2+)</name>
        <dbReference type="ChEBI" id="CHEBI:29105"/>
        <label>1</label>
    </ligand>
</feature>
<feature type="binding site" evidence="14">
    <location>
        <position position="132"/>
    </location>
    <ligand>
        <name>Ca(2+)</name>
        <dbReference type="ChEBI" id="CHEBI:29108"/>
        <label>1</label>
    </ligand>
</feature>
<dbReference type="Gene3D" id="3.30.250.20">
    <property type="entry name" value="L1 transposable element, C-terminal domain"/>
    <property type="match status" value="1"/>
</dbReference>
<dbReference type="GO" id="GO:0030574">
    <property type="term" value="P:collagen catabolic process"/>
    <property type="evidence" value="ECO:0007669"/>
    <property type="project" value="TreeGrafter"/>
</dbReference>
<keyword evidence="4" id="KW-0272">Extracellular matrix</keyword>
<feature type="binding site" evidence="14">
    <location>
        <position position="204"/>
    </location>
    <ligand>
        <name>Zn(2+)</name>
        <dbReference type="ChEBI" id="CHEBI:29105"/>
        <label>1</label>
    </ligand>
</feature>
<keyword evidence="16" id="KW-0175">Coiled coil</keyword>
<evidence type="ECO:0000313" key="19">
    <source>
        <dbReference type="EMBL" id="KAG2457114.1"/>
    </source>
</evidence>
<feature type="binding site" evidence="14">
    <location>
        <position position="176"/>
    </location>
    <ligand>
        <name>Zn(2+)</name>
        <dbReference type="ChEBI" id="CHEBI:29105"/>
        <label>1</label>
    </ligand>
</feature>
<evidence type="ECO:0000256" key="10">
    <source>
        <dbReference type="ARBA" id="ARBA00022837"/>
    </source>
</evidence>
<feature type="binding site" evidence="14">
    <location>
        <position position="209"/>
    </location>
    <ligand>
        <name>Ca(2+)</name>
        <dbReference type="ChEBI" id="CHEBI:29108"/>
        <label>3</label>
    </ligand>
</feature>
<evidence type="ECO:0000256" key="7">
    <source>
        <dbReference type="ARBA" id="ARBA00022729"/>
    </source>
</evidence>
<feature type="binding site" evidence="14">
    <location>
        <position position="184"/>
    </location>
    <ligand>
        <name>Ca(2+)</name>
        <dbReference type="ChEBI" id="CHEBI:29108"/>
        <label>3</label>
    </ligand>
</feature>
<name>A0A8X7WXD7_POLSE</name>
<dbReference type="SMART" id="SM00235">
    <property type="entry name" value="ZnMc"/>
    <property type="match status" value="1"/>
</dbReference>
<evidence type="ECO:0000313" key="20">
    <source>
        <dbReference type="Proteomes" id="UP000886611"/>
    </source>
</evidence>
<feature type="binding site" evidence="14">
    <location>
        <position position="236"/>
    </location>
    <ligand>
        <name>Zn(2+)</name>
        <dbReference type="ChEBI" id="CHEBI:29105"/>
        <label>2</label>
        <note>catalytic</note>
    </ligand>
</feature>
<comment type="cofactor">
    <cofactor evidence="14">
        <name>Ca(2+)</name>
        <dbReference type="ChEBI" id="CHEBI:29108"/>
    </cofactor>
    <text evidence="14">Can bind about 5 Ca(2+) ions per subunit.</text>
</comment>
<dbReference type="Pfam" id="PF01471">
    <property type="entry name" value="PG_binding_1"/>
    <property type="match status" value="1"/>
</dbReference>
<evidence type="ECO:0000256" key="9">
    <source>
        <dbReference type="ARBA" id="ARBA00022833"/>
    </source>
</evidence>
<evidence type="ECO:0000256" key="3">
    <source>
        <dbReference type="ARBA" id="ARBA00022525"/>
    </source>
</evidence>
<feature type="domain" description="Peptidase metallopeptidase" evidence="18">
    <location>
        <begin position="113"/>
        <end position="272"/>
    </location>
</feature>
<dbReference type="GO" id="GO:0030198">
    <property type="term" value="P:extracellular matrix organization"/>
    <property type="evidence" value="ECO:0007669"/>
    <property type="project" value="TreeGrafter"/>
</dbReference>
<keyword evidence="10 14" id="KW-0106">Calcium</keyword>
<dbReference type="Gene3D" id="3.40.390.10">
    <property type="entry name" value="Collagenase (Catalytic Domain)"/>
    <property type="match status" value="1"/>
</dbReference>
<feature type="binding site" evidence="14">
    <location>
        <position position="230"/>
    </location>
    <ligand>
        <name>Zn(2+)</name>
        <dbReference type="ChEBI" id="CHEBI:29105"/>
        <label>2</label>
        <note>catalytic</note>
    </ligand>
</feature>
<feature type="binding site" evidence="14">
    <location>
        <position position="209"/>
    </location>
    <ligand>
        <name>Ca(2+)</name>
        <dbReference type="ChEBI" id="CHEBI:29108"/>
        <label>1</label>
    </ligand>
</feature>
<evidence type="ECO:0000259" key="18">
    <source>
        <dbReference type="SMART" id="SM00235"/>
    </source>
</evidence>
<dbReference type="PANTHER" id="PTHR10201">
    <property type="entry name" value="MATRIX METALLOPROTEINASE"/>
    <property type="match status" value="1"/>
</dbReference>
<feature type="signal peptide" evidence="17">
    <location>
        <begin position="1"/>
        <end position="28"/>
    </location>
</feature>
<feature type="binding site" evidence="14">
    <location>
        <position position="183"/>
    </location>
    <ligand>
        <name>Ca(2+)</name>
        <dbReference type="ChEBI" id="CHEBI:29108"/>
        <label>3</label>
    </ligand>
</feature>
<evidence type="ECO:0000256" key="1">
    <source>
        <dbReference type="ARBA" id="ARBA00004498"/>
    </source>
</evidence>
<feature type="binding site" evidence="14">
    <location>
        <position position="206"/>
    </location>
    <ligand>
        <name>Ca(2+)</name>
        <dbReference type="ChEBI" id="CHEBI:29108"/>
        <label>3</label>
    </ligand>
</feature>
<keyword evidence="3" id="KW-0964">Secreted</keyword>
<feature type="binding site" evidence="14">
    <location>
        <position position="178"/>
    </location>
    <ligand>
        <name>Zn(2+)</name>
        <dbReference type="ChEBI" id="CHEBI:29105"/>
        <label>1</label>
    </ligand>
</feature>
<dbReference type="EMBL" id="JAATIS010008602">
    <property type="protein sequence ID" value="KAG2457114.1"/>
    <property type="molecule type" value="Genomic_DNA"/>
</dbReference>
<evidence type="ECO:0000256" key="5">
    <source>
        <dbReference type="ARBA" id="ARBA00022670"/>
    </source>
</evidence>
<dbReference type="GO" id="GO:0004222">
    <property type="term" value="F:metalloendopeptidase activity"/>
    <property type="evidence" value="ECO:0007669"/>
    <property type="project" value="InterPro"/>
</dbReference>
<protein>
    <submittedName>
        <fullName evidence="19">MMP13 Collagenase</fullName>
    </submittedName>
</protein>
<keyword evidence="12" id="KW-0865">Zymogen</keyword>